<proteinExistence type="inferred from homology"/>
<evidence type="ECO:0000313" key="4">
    <source>
        <dbReference type="Proteomes" id="UP000195442"/>
    </source>
</evidence>
<dbReference type="HAMAP" id="MF_00460">
    <property type="entry name" value="UPF0125_RnfH"/>
    <property type="match status" value="1"/>
</dbReference>
<dbReference type="InterPro" id="IPR005346">
    <property type="entry name" value="RnfH"/>
</dbReference>
<comment type="similarity">
    <text evidence="1 2">Belongs to the UPF0125 (RnfH) family.</text>
</comment>
<dbReference type="InterPro" id="IPR016155">
    <property type="entry name" value="Mopterin_synth/thiamin_S_b"/>
</dbReference>
<reference evidence="4" key="1">
    <citation type="submission" date="2017-02" db="EMBL/GenBank/DDBJ databases">
        <authorList>
            <person name="Daims H."/>
        </authorList>
    </citation>
    <scope>NUCLEOTIDE SEQUENCE [LARGE SCALE GENOMIC DNA]</scope>
</reference>
<accession>A0A1R4HG85</accession>
<dbReference type="PANTHER" id="PTHR37483">
    <property type="entry name" value="UPF0125 PROTEIN RATB"/>
    <property type="match status" value="1"/>
</dbReference>
<dbReference type="PANTHER" id="PTHR37483:SF1">
    <property type="entry name" value="UPF0125 PROTEIN RATB"/>
    <property type="match status" value="1"/>
</dbReference>
<name>A0A1R4HG85_9GAMM</name>
<organism evidence="3 4">
    <name type="scientific">Crenothrix polyspora</name>
    <dbReference type="NCBI Taxonomy" id="360316"/>
    <lineage>
        <taxon>Bacteria</taxon>
        <taxon>Pseudomonadati</taxon>
        <taxon>Pseudomonadota</taxon>
        <taxon>Gammaproteobacteria</taxon>
        <taxon>Methylococcales</taxon>
        <taxon>Crenotrichaceae</taxon>
        <taxon>Crenothrix</taxon>
    </lineage>
</organism>
<evidence type="ECO:0000256" key="1">
    <source>
        <dbReference type="ARBA" id="ARBA00010645"/>
    </source>
</evidence>
<dbReference type="InterPro" id="IPR037021">
    <property type="entry name" value="RnfH_sf"/>
</dbReference>
<gene>
    <name evidence="3" type="primary">yfjF</name>
    <name evidence="3" type="ORF">CRENPOLYSF2_500003</name>
</gene>
<dbReference type="EMBL" id="FUKJ01000414">
    <property type="protein sequence ID" value="SJM95243.1"/>
    <property type="molecule type" value="Genomic_DNA"/>
</dbReference>
<dbReference type="OrthoDB" id="9796575at2"/>
<dbReference type="AlphaFoldDB" id="A0A1R4HG85"/>
<dbReference type="Proteomes" id="UP000195442">
    <property type="component" value="Unassembled WGS sequence"/>
</dbReference>
<dbReference type="Pfam" id="PF03658">
    <property type="entry name" value="Ub-RnfH"/>
    <property type="match status" value="1"/>
</dbReference>
<evidence type="ECO:0000313" key="3">
    <source>
        <dbReference type="EMBL" id="SJM95243.1"/>
    </source>
</evidence>
<dbReference type="Gene3D" id="3.10.20.280">
    <property type="entry name" value="RnfH-like"/>
    <property type="match status" value="1"/>
</dbReference>
<dbReference type="NCBIfam" id="NF002490">
    <property type="entry name" value="PRK01777.1"/>
    <property type="match status" value="1"/>
</dbReference>
<dbReference type="RefSeq" id="WP_087148121.1">
    <property type="nucleotide sequence ID" value="NZ_FUKJ01000414.1"/>
</dbReference>
<keyword evidence="4" id="KW-1185">Reference proteome</keyword>
<evidence type="ECO:0000256" key="2">
    <source>
        <dbReference type="HAMAP-Rule" id="MF_00460"/>
    </source>
</evidence>
<dbReference type="SUPFAM" id="SSF54285">
    <property type="entry name" value="MoaD/ThiS"/>
    <property type="match status" value="1"/>
</dbReference>
<protein>
    <recommendedName>
        <fullName evidence="2">UPF0125 protein CRENPOLYSF2_500003</fullName>
    </recommendedName>
</protein>
<sequence length="89" mass="9769">MITVEVVYAKPQQQALVTLQLPIGISAEQAIQASGLLSDFPEIDLTQTKIGIFGSVCDLGHILKQGDRVEIYRPLILDPKAARLQRAKK</sequence>